<evidence type="ECO:0000313" key="3">
    <source>
        <dbReference type="Proteomes" id="UP000006663"/>
    </source>
</evidence>
<dbReference type="EMBL" id="AOHT01000033">
    <property type="protein sequence ID" value="ELY27483.1"/>
    <property type="molecule type" value="Genomic_DNA"/>
</dbReference>
<reference evidence="2 4" key="2">
    <citation type="journal article" date="2014" name="PLoS Genet.">
        <title>Phylogenetically driven sequencing of extremely halophilic archaea reveals strategies for static and dynamic osmo-response.</title>
        <authorList>
            <person name="Becker E.A."/>
            <person name="Seitzer P.M."/>
            <person name="Tritt A."/>
            <person name="Larsen D."/>
            <person name="Krusor M."/>
            <person name="Yao A.I."/>
            <person name="Wu D."/>
            <person name="Madern D."/>
            <person name="Eisen J.A."/>
            <person name="Darling A.E."/>
            <person name="Facciotti M.T."/>
        </authorList>
    </citation>
    <scope>NUCLEOTIDE SEQUENCE [LARGE SCALE GENOMIC DNA]</scope>
    <source>
        <strain evidence="2 4">DSM 11551</strain>
    </source>
</reference>
<dbReference type="Proteomes" id="UP000011585">
    <property type="component" value="Unassembled WGS sequence"/>
</dbReference>
<protein>
    <submittedName>
        <fullName evidence="1">Uncharacterized protein</fullName>
    </submittedName>
</protein>
<proteinExistence type="predicted"/>
<accession>E4NLC4</accession>
<organism evidence="1 3">
    <name type="scientific">Halogeometricum borinquense (strain ATCC 700274 / DSM 11551 / JCM 10706 / KCTC 4070 / PR3)</name>
    <dbReference type="NCBI Taxonomy" id="469382"/>
    <lineage>
        <taxon>Archaea</taxon>
        <taxon>Methanobacteriati</taxon>
        <taxon>Methanobacteriota</taxon>
        <taxon>Stenosarchaea group</taxon>
        <taxon>Halobacteria</taxon>
        <taxon>Halobacteriales</taxon>
        <taxon>Haloferacaceae</taxon>
        <taxon>Halogeometricum</taxon>
    </lineage>
</organism>
<evidence type="ECO:0000313" key="2">
    <source>
        <dbReference type="EMBL" id="ELY27483.1"/>
    </source>
</evidence>
<reference evidence="1 3" key="1">
    <citation type="journal article" date="2009" name="Stand. Genomic Sci.">
        <title>Complete genome sequence of Halogeometricum borinquense type strain (PR3).</title>
        <authorList>
            <person name="Malfatti S."/>
            <person name="Tindall B.J."/>
            <person name="Schneider S."/>
            <person name="Fahnrich R."/>
            <person name="Lapidus A."/>
            <person name="Labuttii K."/>
            <person name="Copeland A."/>
            <person name="Glavina Del Rio T."/>
            <person name="Nolan M."/>
            <person name="Chen F."/>
            <person name="Lucas S."/>
            <person name="Tice H."/>
            <person name="Cheng J.F."/>
            <person name="Bruce D."/>
            <person name="Goodwin L."/>
            <person name="Pitluck S."/>
            <person name="Anderson I."/>
            <person name="Pati A."/>
            <person name="Ivanova N."/>
            <person name="Mavromatis K."/>
            <person name="Chen A."/>
            <person name="Palaniappan K."/>
            <person name="D'haeseleer P."/>
            <person name="Goker M."/>
            <person name="Bristow J."/>
            <person name="Eisen J.A."/>
            <person name="Markowitz V."/>
            <person name="Hugenholtz P."/>
            <person name="Kyrpides N.C."/>
            <person name="Klenk H.P."/>
            <person name="Chain P."/>
        </authorList>
    </citation>
    <scope>NUCLEOTIDE SEQUENCE [LARGE SCALE GENOMIC DNA]</scope>
    <source>
        <strain evidence="3">ATCC 700274 / DSM 11551 / JCM 10706 / KCTC 4070 / PR3</strain>
        <strain evidence="1">PR 3</strain>
    </source>
</reference>
<name>E4NLC4_HALBP</name>
<evidence type="ECO:0000313" key="1">
    <source>
        <dbReference type="EMBL" id="ADQ66020.1"/>
    </source>
</evidence>
<gene>
    <name evidence="1" type="ordered locus">Hbor_04160</name>
    <name evidence="2" type="ORF">C499_10479</name>
</gene>
<dbReference type="AlphaFoldDB" id="E4NLC4"/>
<dbReference type="KEGG" id="hbo:Hbor_04160"/>
<dbReference type="EMBL" id="CP001690">
    <property type="protein sequence ID" value="ADQ66020.1"/>
    <property type="molecule type" value="Genomic_DNA"/>
</dbReference>
<dbReference type="HOGENOM" id="CLU_3394457_0_0_2"/>
<sequence length="31" mass="3865">MKDFFGYIKYLSINEEDKNNWIEPWSEALQR</sequence>
<dbReference type="Proteomes" id="UP000006663">
    <property type="component" value="Chromosome"/>
</dbReference>
<dbReference type="STRING" id="469382.Hbor_04160"/>
<evidence type="ECO:0000313" key="4">
    <source>
        <dbReference type="Proteomes" id="UP000011585"/>
    </source>
</evidence>
<keyword evidence="3" id="KW-1185">Reference proteome</keyword>